<evidence type="ECO:0000256" key="2">
    <source>
        <dbReference type="ARBA" id="ARBA00022845"/>
    </source>
</evidence>
<feature type="region of interest" description="Disordered" evidence="4">
    <location>
        <begin position="560"/>
        <end position="601"/>
    </location>
</feature>
<dbReference type="SMART" id="SM01349">
    <property type="entry name" value="TOG"/>
    <property type="match status" value="1"/>
</dbReference>
<dbReference type="FunFam" id="1.25.10.10:FF:000157">
    <property type="entry name" value="Hsp70-binding protein 1"/>
    <property type="match status" value="1"/>
</dbReference>
<dbReference type="GO" id="GO:0006417">
    <property type="term" value="P:regulation of translation"/>
    <property type="evidence" value="ECO:0007669"/>
    <property type="project" value="UniProtKB-KW"/>
</dbReference>
<dbReference type="PANTHER" id="PTHR12537">
    <property type="entry name" value="RNA BINDING PROTEIN PUMILIO-RELATED"/>
    <property type="match status" value="1"/>
</dbReference>
<feature type="domain" description="PUM-HD" evidence="5">
    <location>
        <begin position="1"/>
        <end position="237"/>
    </location>
</feature>
<dbReference type="AlphaFoldDB" id="A0A199W8S2"/>
<dbReference type="SUPFAM" id="SSF48371">
    <property type="entry name" value="ARM repeat"/>
    <property type="match status" value="2"/>
</dbReference>
<dbReference type="Pfam" id="PF00806">
    <property type="entry name" value="PUF"/>
    <property type="match status" value="6"/>
</dbReference>
<dbReference type="Proteomes" id="UP000092600">
    <property type="component" value="Unassembled WGS sequence"/>
</dbReference>
<evidence type="ECO:0000256" key="4">
    <source>
        <dbReference type="SAM" id="MobiDB-lite"/>
    </source>
</evidence>
<comment type="caution">
    <text evidence="6">The sequence shown here is derived from an EMBL/GenBank/DDBJ whole genome shotgun (WGS) entry which is preliminary data.</text>
</comment>
<accession>A0A199W8S2</accession>
<feature type="repeat" description="Pumilio" evidence="3">
    <location>
        <begin position="134"/>
        <end position="169"/>
    </location>
</feature>
<dbReference type="GO" id="GO:0003729">
    <property type="term" value="F:mRNA binding"/>
    <property type="evidence" value="ECO:0007669"/>
    <property type="project" value="TreeGrafter"/>
</dbReference>
<proteinExistence type="predicted"/>
<dbReference type="InterPro" id="IPR001313">
    <property type="entry name" value="Pumilio_RNA-bd_rpt"/>
</dbReference>
<dbReference type="CDD" id="cd07920">
    <property type="entry name" value="Pumilio"/>
    <property type="match status" value="1"/>
</dbReference>
<dbReference type="GO" id="GO:0005737">
    <property type="term" value="C:cytoplasm"/>
    <property type="evidence" value="ECO:0007669"/>
    <property type="project" value="TreeGrafter"/>
</dbReference>
<dbReference type="EMBL" id="LSRQ01000069">
    <property type="protein sequence ID" value="OAY85636.1"/>
    <property type="molecule type" value="Genomic_DNA"/>
</dbReference>
<evidence type="ECO:0000259" key="5">
    <source>
        <dbReference type="PROSITE" id="PS50303"/>
    </source>
</evidence>
<evidence type="ECO:0000313" key="7">
    <source>
        <dbReference type="Proteomes" id="UP000092600"/>
    </source>
</evidence>
<keyword evidence="2" id="KW-0810">Translation regulation</keyword>
<dbReference type="InterPro" id="IPR034085">
    <property type="entry name" value="TOG"/>
</dbReference>
<dbReference type="PANTHER" id="PTHR12537:SF154">
    <property type="entry name" value="OS01G0971900 PROTEIN"/>
    <property type="match status" value="1"/>
</dbReference>
<dbReference type="InterPro" id="IPR011989">
    <property type="entry name" value="ARM-like"/>
</dbReference>
<gene>
    <name evidence="6" type="ORF">ACMD2_14484</name>
</gene>
<dbReference type="PROSITE" id="PS50303">
    <property type="entry name" value="PUM_HD"/>
    <property type="match status" value="1"/>
</dbReference>
<evidence type="ECO:0000313" key="6">
    <source>
        <dbReference type="EMBL" id="OAY85636.1"/>
    </source>
</evidence>
<feature type="repeat" description="Pumilio" evidence="3">
    <location>
        <begin position="98"/>
        <end position="133"/>
    </location>
</feature>
<dbReference type="PROSITE" id="PS50302">
    <property type="entry name" value="PUM"/>
    <property type="match status" value="6"/>
</dbReference>
<feature type="repeat" description="Pumilio" evidence="3">
    <location>
        <begin position="25"/>
        <end position="60"/>
    </location>
</feature>
<evidence type="ECO:0000256" key="1">
    <source>
        <dbReference type="ARBA" id="ARBA00022737"/>
    </source>
</evidence>
<dbReference type="Pfam" id="PF08609">
    <property type="entry name" value="Fes1"/>
    <property type="match status" value="1"/>
</dbReference>
<sequence>MYGCRVIQKAIEVVDLDQQKNMVAELDGHVMRCVRDQNGNHVIQKCIECVPEDVIQFIISTFYGQVVMLSTHPYGCRVIQRVLEHCHDPETQQIMMDEILQSVCLLAQDQYGNYVAQHVLEHGKPVERSTIIKKLTGQIVQMSQQKFASNVIEKCLAFGDPIERQILINEILGSDDENEPLQVMMKDQFANYVVQKVLETCDDSQRELILTRIKLHLNALKKYTYGKHIVARVEKLVAAGGIEEDRRWFMEAMQAHAVDVVKRMREITMVMRTPEEVLEAQGVTPSDIEGMLDELHEHVEAIDMANDLHSVGGLVPLLGYLRNSNASIRGKAAEVVSTVVQNNPRSQQLVMEASGFEPLLLNFTSDPDITVRTKALGAISCLIRNYKAGTTAFRLANPYSGLRDALSSNNTRFQRKALNLIQYLVQENSSDCSVIAELGFPRLMIHLASSDDLEVREAALGGLLELARDGTAGNNIISTEKDQLSQLLQNRIDDIRSMSPDDLRAAREERQLVDSLWSICYNEPSVLRKEGLVVLSGEESFEMPPDVAGRFFEPPLRAWAAKAPPSNEGSGLANRAKKETPLRIGSVSSLSENSRDGHTGS</sequence>
<dbReference type="STRING" id="4615.A0A199W8S2"/>
<keyword evidence="1" id="KW-0677">Repeat</keyword>
<dbReference type="SMART" id="SM00025">
    <property type="entry name" value="Pumilio"/>
    <property type="match status" value="6"/>
</dbReference>
<evidence type="ECO:0000256" key="3">
    <source>
        <dbReference type="PROSITE-ProRule" id="PRU00317"/>
    </source>
</evidence>
<feature type="repeat" description="Pumilio" evidence="3">
    <location>
        <begin position="170"/>
        <end position="211"/>
    </location>
</feature>
<feature type="repeat" description="Pumilio" evidence="3">
    <location>
        <begin position="61"/>
        <end position="97"/>
    </location>
</feature>
<reference evidence="6 7" key="1">
    <citation type="journal article" date="2016" name="DNA Res.">
        <title>The draft genome of MD-2 pineapple using hybrid error correction of long reads.</title>
        <authorList>
            <person name="Redwan R.M."/>
            <person name="Saidin A."/>
            <person name="Kumar S.V."/>
        </authorList>
    </citation>
    <scope>NUCLEOTIDE SEQUENCE [LARGE SCALE GENOMIC DNA]</scope>
    <source>
        <strain evidence="7">cv. MD2</strain>
        <tissue evidence="6">Leaf</tissue>
    </source>
</reference>
<organism evidence="6 7">
    <name type="scientific">Ananas comosus</name>
    <name type="common">Pineapple</name>
    <name type="synonym">Ananas ananas</name>
    <dbReference type="NCBI Taxonomy" id="4615"/>
    <lineage>
        <taxon>Eukaryota</taxon>
        <taxon>Viridiplantae</taxon>
        <taxon>Streptophyta</taxon>
        <taxon>Embryophyta</taxon>
        <taxon>Tracheophyta</taxon>
        <taxon>Spermatophyta</taxon>
        <taxon>Magnoliopsida</taxon>
        <taxon>Liliopsida</taxon>
        <taxon>Poales</taxon>
        <taxon>Bromeliaceae</taxon>
        <taxon>Bromelioideae</taxon>
        <taxon>Ananas</taxon>
    </lineage>
</organism>
<protein>
    <submittedName>
        <fullName evidence="6">Pumilio</fullName>
    </submittedName>
</protein>
<dbReference type="InterPro" id="IPR016024">
    <property type="entry name" value="ARM-type_fold"/>
</dbReference>
<feature type="repeat" description="Pumilio" evidence="3">
    <location>
        <begin position="1"/>
        <end position="24"/>
    </location>
</feature>
<dbReference type="InterPro" id="IPR033133">
    <property type="entry name" value="PUM-HD"/>
</dbReference>
<dbReference type="InterPro" id="IPR033712">
    <property type="entry name" value="Pumilio_RNA-bd"/>
</dbReference>
<dbReference type="Gene3D" id="1.25.10.10">
    <property type="entry name" value="Leucine-rich Repeat Variant"/>
    <property type="match status" value="2"/>
</dbReference>
<dbReference type="InterPro" id="IPR013918">
    <property type="entry name" value="Nucleotide_exch_fac_Fes1"/>
</dbReference>
<name>A0A199W8S2_ANACO</name>